<protein>
    <submittedName>
        <fullName evidence="1">Uncharacterized protein</fullName>
    </submittedName>
</protein>
<name>A8NE25_COPC7</name>
<dbReference type="AlphaFoldDB" id="A8NE25"/>
<evidence type="ECO:0000313" key="1">
    <source>
        <dbReference type="EMBL" id="EAU88894.1"/>
    </source>
</evidence>
<organism evidence="1 2">
    <name type="scientific">Coprinopsis cinerea (strain Okayama-7 / 130 / ATCC MYA-4618 / FGSC 9003)</name>
    <name type="common">Inky cap fungus</name>
    <name type="synonym">Hormographiella aspergillata</name>
    <dbReference type="NCBI Taxonomy" id="240176"/>
    <lineage>
        <taxon>Eukaryota</taxon>
        <taxon>Fungi</taxon>
        <taxon>Dikarya</taxon>
        <taxon>Basidiomycota</taxon>
        <taxon>Agaricomycotina</taxon>
        <taxon>Agaricomycetes</taxon>
        <taxon>Agaricomycetidae</taxon>
        <taxon>Agaricales</taxon>
        <taxon>Agaricineae</taxon>
        <taxon>Psathyrellaceae</taxon>
        <taxon>Coprinopsis</taxon>
    </lineage>
</organism>
<dbReference type="Proteomes" id="UP000001861">
    <property type="component" value="Unassembled WGS sequence"/>
</dbReference>
<accession>A8NE25</accession>
<dbReference type="EMBL" id="AACS02000002">
    <property type="protein sequence ID" value="EAU88894.1"/>
    <property type="molecule type" value="Genomic_DNA"/>
</dbReference>
<dbReference type="InParanoid" id="A8NE25"/>
<gene>
    <name evidence="1" type="ORF">CC1G_12296</name>
</gene>
<evidence type="ECO:0000313" key="2">
    <source>
        <dbReference type="Proteomes" id="UP000001861"/>
    </source>
</evidence>
<proteinExistence type="predicted"/>
<dbReference type="KEGG" id="cci:CC1G_12296"/>
<dbReference type="GeneID" id="6009416"/>
<sequence>MYRVINPAQLSSDSTLSGALGFATAGTQQSVRVPQGLFIFQQEQRRTESQAKDPIPAVTTVRGDGIPFKCLPRPLELPGAMIENPDGPAIENIDRVGNGLAYFHILWPGYEGKTYEFRCKQANGKSVTRRDFIKRVIVILDKFFATVQEEGEICTDPKWRIGEGGIKFTDLRLRKIMNVATNKHWQAEILVELRN</sequence>
<dbReference type="OrthoDB" id="2755483at2759"/>
<comment type="caution">
    <text evidence="1">The sequence shown here is derived from an EMBL/GenBank/DDBJ whole genome shotgun (WGS) entry which is preliminary data.</text>
</comment>
<reference evidence="1 2" key="1">
    <citation type="journal article" date="2010" name="Proc. Natl. Acad. Sci. U.S.A.">
        <title>Insights into evolution of multicellular fungi from the assembled chromosomes of the mushroom Coprinopsis cinerea (Coprinus cinereus).</title>
        <authorList>
            <person name="Stajich J.E."/>
            <person name="Wilke S.K."/>
            <person name="Ahren D."/>
            <person name="Au C.H."/>
            <person name="Birren B.W."/>
            <person name="Borodovsky M."/>
            <person name="Burns C."/>
            <person name="Canback B."/>
            <person name="Casselton L.A."/>
            <person name="Cheng C.K."/>
            <person name="Deng J."/>
            <person name="Dietrich F.S."/>
            <person name="Fargo D.C."/>
            <person name="Farman M.L."/>
            <person name="Gathman A.C."/>
            <person name="Goldberg J."/>
            <person name="Guigo R."/>
            <person name="Hoegger P.J."/>
            <person name="Hooker J.B."/>
            <person name="Huggins A."/>
            <person name="James T.Y."/>
            <person name="Kamada T."/>
            <person name="Kilaru S."/>
            <person name="Kodira C."/>
            <person name="Kues U."/>
            <person name="Kupfer D."/>
            <person name="Kwan H.S."/>
            <person name="Lomsadze A."/>
            <person name="Li W."/>
            <person name="Lilly W.W."/>
            <person name="Ma L.J."/>
            <person name="Mackey A.J."/>
            <person name="Manning G."/>
            <person name="Martin F."/>
            <person name="Muraguchi H."/>
            <person name="Natvig D.O."/>
            <person name="Palmerini H."/>
            <person name="Ramesh M.A."/>
            <person name="Rehmeyer C.J."/>
            <person name="Roe B.A."/>
            <person name="Shenoy N."/>
            <person name="Stanke M."/>
            <person name="Ter-Hovhannisyan V."/>
            <person name="Tunlid A."/>
            <person name="Velagapudi R."/>
            <person name="Vision T.J."/>
            <person name="Zeng Q."/>
            <person name="Zolan M.E."/>
            <person name="Pukkila P.J."/>
        </authorList>
    </citation>
    <scope>NUCLEOTIDE SEQUENCE [LARGE SCALE GENOMIC DNA]</scope>
    <source>
        <strain evidence="2">Okayama-7 / 130 / ATCC MYA-4618 / FGSC 9003</strain>
    </source>
</reference>
<dbReference type="VEuPathDB" id="FungiDB:CC1G_12296"/>
<dbReference type="RefSeq" id="XP_001832927.1">
    <property type="nucleotide sequence ID" value="XM_001832875.1"/>
</dbReference>
<keyword evidence="2" id="KW-1185">Reference proteome</keyword>